<dbReference type="PANTHER" id="PTHR13271:SF137">
    <property type="entry name" value="SET DOMAIN-CONTAINING PROTEIN"/>
    <property type="match status" value="1"/>
</dbReference>
<dbReference type="SUPFAM" id="SSF82199">
    <property type="entry name" value="SET domain"/>
    <property type="match status" value="1"/>
</dbReference>
<name>F9WHZ5_TRYCI</name>
<reference evidence="4" key="1">
    <citation type="submission" date="2011-07" db="EMBL/GenBank/DDBJ databases">
        <title>Divergent evolution of antigenic variation in African trypanosomes.</title>
        <authorList>
            <person name="Jackson A.P."/>
            <person name="Berry A."/>
            <person name="Allison H.C."/>
            <person name="Burton P."/>
            <person name="Anderson J."/>
            <person name="Aslett M."/>
            <person name="Brown R."/>
            <person name="Corton N."/>
            <person name="Harris D."/>
            <person name="Hauser H."/>
            <person name="Gamble J."/>
            <person name="Gilderthorp R."/>
            <person name="McQuillan J."/>
            <person name="Quail M.A."/>
            <person name="Sanders M."/>
            <person name="Van Tonder A."/>
            <person name="Ginger M.L."/>
            <person name="Donelson J.E."/>
            <person name="Field M.C."/>
            <person name="Barry J.D."/>
            <person name="Berriman M."/>
            <person name="Hertz-Fowler C."/>
        </authorList>
    </citation>
    <scope>NUCLEOTIDE SEQUENCE [LARGE SCALE GENOMIC DNA]</scope>
    <source>
        <strain evidence="4">IL3000</strain>
    </source>
</reference>
<evidence type="ECO:0000256" key="1">
    <source>
        <dbReference type="SAM" id="MobiDB-lite"/>
    </source>
</evidence>
<organism evidence="3 4">
    <name type="scientific">Trypanosoma congolense (strain IL3000)</name>
    <dbReference type="NCBI Taxonomy" id="1068625"/>
    <lineage>
        <taxon>Eukaryota</taxon>
        <taxon>Discoba</taxon>
        <taxon>Euglenozoa</taxon>
        <taxon>Kinetoplastea</taxon>
        <taxon>Metakinetoplastina</taxon>
        <taxon>Trypanosomatida</taxon>
        <taxon>Trypanosomatidae</taxon>
        <taxon>Trypanosoma</taxon>
        <taxon>Nannomonas</taxon>
    </lineage>
</organism>
<dbReference type="VEuPathDB" id="TriTrypDB:TcIL3000_0_18220"/>
<keyword evidence="4" id="KW-1185">Reference proteome</keyword>
<dbReference type="InterPro" id="IPR046341">
    <property type="entry name" value="SET_dom_sf"/>
</dbReference>
<dbReference type="OMA" id="AWAELYV"/>
<protein>
    <submittedName>
        <fullName evidence="3">WGS project CAEQ00000000 data, annotated contig 710</fullName>
    </submittedName>
</protein>
<dbReference type="Gene3D" id="3.90.1410.10">
    <property type="entry name" value="set domain protein methyltransferase, domain 1"/>
    <property type="match status" value="1"/>
</dbReference>
<evidence type="ECO:0000313" key="4">
    <source>
        <dbReference type="Proteomes" id="UP000000702"/>
    </source>
</evidence>
<dbReference type="PANTHER" id="PTHR13271">
    <property type="entry name" value="UNCHARACTERIZED PUTATIVE METHYLTRANSFERASE"/>
    <property type="match status" value="1"/>
</dbReference>
<dbReference type="AlphaFoldDB" id="F9WHZ5"/>
<feature type="region of interest" description="Disordered" evidence="1">
    <location>
        <begin position="138"/>
        <end position="158"/>
    </location>
</feature>
<dbReference type="EMBL" id="CAEQ01002503">
    <property type="protein sequence ID" value="CCD16940.1"/>
    <property type="molecule type" value="Genomic_DNA"/>
</dbReference>
<dbReference type="PROSITE" id="PS50280">
    <property type="entry name" value="SET"/>
    <property type="match status" value="1"/>
</dbReference>
<dbReference type="CDD" id="cd10527">
    <property type="entry name" value="SET_LSMT"/>
    <property type="match status" value="1"/>
</dbReference>
<dbReference type="InterPro" id="IPR050600">
    <property type="entry name" value="SETD3_SETD6_MTase"/>
</dbReference>
<feature type="domain" description="SET" evidence="2">
    <location>
        <begin position="30"/>
        <end position="331"/>
    </location>
</feature>
<dbReference type="Pfam" id="PF00856">
    <property type="entry name" value="SET"/>
    <property type="match status" value="1"/>
</dbReference>
<dbReference type="Proteomes" id="UP000000702">
    <property type="component" value="Unassembled WGS sequence"/>
</dbReference>
<accession>F9WHZ5</accession>
<gene>
    <name evidence="3" type="ORF">TCIL3000_0_18220</name>
</gene>
<sequence length="593" mass="66337">MSTDVPHVAHPLKASRIQRSLRNEGAFFHPSIDVSPIREMGGGYGIVAHEYIPPGTLIVSIPRSSMITALEARKHLTFLSLHRQQLCQENTTDFCGQVNEAELARTELDVLESSSPGSAIIFALLVAAFQCGRLSDSMVGPESDSDRGLADCDSDEPEEGHMGPLFSHTWMREWILSLPARYDNLLELRGDNSGGSPEKWKCEGDAYLQQFLCFRRHREKVLEEQDCVIEEFRTFLSLISTYYSHVCCEASKTRLETFSFTLEQFTWAYNTLMSRAFAYDSMVWAVMPWVDYFNHSTLNNATMRFDKRLNCYVFVTVVPIAKGEQIFLQYGSYTDAELLLWYGFTVTPSLFPSYSNSIDGKARIGAIRMILQRENTLSGSGDKSVSCLTVRLSEVYVTLGHCFSPWAKADGSSPNLKDDCCWLEDLFALYEDATGSKAVSFANSRGGCKAAYAAAELAGVLNRKRIIKIPRRIISHDCVVRVRGPSRAMLQVLKHVSDACRNLSGGSCLTPSTVLRAICWAELVCSTDGKICGQHLDALSHIFDFYDEPEHSPSCSAGKMARQVSLDIAYLLYFLSVEATDRELRKYLLHTSP</sequence>
<comment type="caution">
    <text evidence="3">The sequence shown here is derived from an EMBL/GenBank/DDBJ whole genome shotgun (WGS) entry which is preliminary data.</text>
</comment>
<evidence type="ECO:0000313" key="3">
    <source>
        <dbReference type="EMBL" id="CCD16940.1"/>
    </source>
</evidence>
<reference evidence="3 4" key="2">
    <citation type="journal article" date="2012" name="Proc. Natl. Acad. Sci. U.S.A.">
        <title>Antigenic diversity is generated by distinct evolutionary mechanisms in African trypanosome species.</title>
        <authorList>
            <person name="Jackson A.P."/>
            <person name="Berry A."/>
            <person name="Aslett M."/>
            <person name="Allison H.C."/>
            <person name="Burton P."/>
            <person name="Vavrova-Anderson J."/>
            <person name="Brown R."/>
            <person name="Browne H."/>
            <person name="Corton N."/>
            <person name="Hauser H."/>
            <person name="Gamble J."/>
            <person name="Gilderthorp R."/>
            <person name="Marcello L."/>
            <person name="McQuillan J."/>
            <person name="Otto T.D."/>
            <person name="Quail M.A."/>
            <person name="Sanders M.J."/>
            <person name="van Tonder A."/>
            <person name="Ginger M.L."/>
            <person name="Field M.C."/>
            <person name="Barry J.D."/>
            <person name="Hertz-Fowler C."/>
            <person name="Berriman M."/>
        </authorList>
    </citation>
    <scope>NUCLEOTIDE SEQUENCE [LARGE SCALE GENOMIC DNA]</scope>
    <source>
        <strain evidence="3 4">IL3000</strain>
    </source>
</reference>
<dbReference type="GO" id="GO:0016279">
    <property type="term" value="F:protein-lysine N-methyltransferase activity"/>
    <property type="evidence" value="ECO:0007669"/>
    <property type="project" value="TreeGrafter"/>
</dbReference>
<proteinExistence type="predicted"/>
<evidence type="ECO:0000259" key="2">
    <source>
        <dbReference type="PROSITE" id="PS50280"/>
    </source>
</evidence>
<dbReference type="InterPro" id="IPR001214">
    <property type="entry name" value="SET_dom"/>
</dbReference>